<dbReference type="Pfam" id="PF10247">
    <property type="entry name" value="Romo1"/>
    <property type="match status" value="1"/>
</dbReference>
<dbReference type="PANTHER" id="PTHR28525:SF1">
    <property type="entry name" value="REACTIVE OXYGEN SPECIES MODULATOR 1"/>
    <property type="match status" value="1"/>
</dbReference>
<organism evidence="11 12">
    <name type="scientific">Nyctereutes procyonoides</name>
    <name type="common">Raccoon dog</name>
    <name type="synonym">Canis procyonoides</name>
    <dbReference type="NCBI Taxonomy" id="34880"/>
    <lineage>
        <taxon>Eukaryota</taxon>
        <taxon>Metazoa</taxon>
        <taxon>Chordata</taxon>
        <taxon>Craniata</taxon>
        <taxon>Vertebrata</taxon>
        <taxon>Euteleostomi</taxon>
        <taxon>Mammalia</taxon>
        <taxon>Eutheria</taxon>
        <taxon>Laurasiatheria</taxon>
        <taxon>Carnivora</taxon>
        <taxon>Caniformia</taxon>
        <taxon>Canidae</taxon>
        <taxon>Nyctereutes</taxon>
    </lineage>
</organism>
<protein>
    <recommendedName>
        <fullName evidence="3">Reactive oxygen species modulator 1</fullName>
    </recommendedName>
    <alternativeName>
        <fullName evidence="9">Protein MGR2 homolog</fullName>
    </alternativeName>
</protein>
<keyword evidence="4 10" id="KW-0812">Transmembrane</keyword>
<evidence type="ECO:0000256" key="5">
    <source>
        <dbReference type="ARBA" id="ARBA00022989"/>
    </source>
</evidence>
<comment type="caution">
    <text evidence="11">The sequence shown here is derived from an EMBL/GenBank/DDBJ whole genome shotgun (WGS) entry which is preliminary data.</text>
</comment>
<proteinExistence type="inferred from homology"/>
<dbReference type="SMART" id="SM01378">
    <property type="entry name" value="Romo1"/>
    <property type="match status" value="1"/>
</dbReference>
<comment type="function">
    <text evidence="8">Induces production of reactive oxygen species (ROS) which are necessary for cell proliferation. May play a role in inducing oxidative DNA damage and replicative senescence. May play a role in the coordination of mitochondrial morphology and cell proliferation.</text>
</comment>
<dbReference type="EMBL" id="CAJHUB010000755">
    <property type="protein sequence ID" value="CAD7683566.1"/>
    <property type="molecule type" value="Genomic_DNA"/>
</dbReference>
<dbReference type="GO" id="GO:0005744">
    <property type="term" value="C:TIM23 mitochondrial import inner membrane translocase complex"/>
    <property type="evidence" value="ECO:0007669"/>
    <property type="project" value="TreeGrafter"/>
</dbReference>
<dbReference type="InterPro" id="IPR018450">
    <property type="entry name" value="Romo1/Mgr2"/>
</dbReference>
<evidence type="ECO:0000256" key="9">
    <source>
        <dbReference type="ARBA" id="ARBA00032686"/>
    </source>
</evidence>
<sequence length="76" mass="8353">MKMGFVMSYAVGMAIRALFGIFSCLRIRMWGWELTSGIRKTMMLNGGTFGTFMAIRMDIAAHQGTYPSTSAPAHGL</sequence>
<name>A0A811Z4C4_NYCPR</name>
<dbReference type="AlphaFoldDB" id="A0A811Z4C4"/>
<comment type="subcellular location">
    <subcellularLocation>
        <location evidence="1">Membrane</location>
    </subcellularLocation>
</comment>
<reference evidence="11" key="1">
    <citation type="submission" date="2020-12" db="EMBL/GenBank/DDBJ databases">
        <authorList>
            <consortium name="Molecular Ecology Group"/>
        </authorList>
    </citation>
    <scope>NUCLEOTIDE SEQUENCE</scope>
    <source>
        <strain evidence="11">TBG_1078</strain>
    </source>
</reference>
<dbReference type="GO" id="GO:0045039">
    <property type="term" value="P:protein insertion into mitochondrial inner membrane"/>
    <property type="evidence" value="ECO:0007669"/>
    <property type="project" value="TreeGrafter"/>
</dbReference>
<dbReference type="PANTHER" id="PTHR28525">
    <property type="entry name" value="REACTIVE OXYGEN SPECIES MODULATOR 1"/>
    <property type="match status" value="1"/>
</dbReference>
<accession>A0A811Z4C4</accession>
<evidence type="ECO:0000256" key="10">
    <source>
        <dbReference type="SAM" id="Phobius"/>
    </source>
</evidence>
<feature type="transmembrane region" description="Helical" evidence="10">
    <location>
        <begin position="6"/>
        <end position="25"/>
    </location>
</feature>
<keyword evidence="5 10" id="KW-1133">Transmembrane helix</keyword>
<keyword evidence="12" id="KW-1185">Reference proteome</keyword>
<evidence type="ECO:0000256" key="8">
    <source>
        <dbReference type="ARBA" id="ARBA00025243"/>
    </source>
</evidence>
<evidence type="ECO:0000313" key="12">
    <source>
        <dbReference type="Proteomes" id="UP000645828"/>
    </source>
</evidence>
<keyword evidence="6 10" id="KW-0472">Membrane</keyword>
<evidence type="ECO:0000313" key="11">
    <source>
        <dbReference type="EMBL" id="CAD7683566.1"/>
    </source>
</evidence>
<evidence type="ECO:0000256" key="4">
    <source>
        <dbReference type="ARBA" id="ARBA00022692"/>
    </source>
</evidence>
<dbReference type="Proteomes" id="UP000645828">
    <property type="component" value="Unassembled WGS sequence"/>
</dbReference>
<evidence type="ECO:0000256" key="3">
    <source>
        <dbReference type="ARBA" id="ARBA00016275"/>
    </source>
</evidence>
<evidence type="ECO:0000256" key="6">
    <source>
        <dbReference type="ARBA" id="ARBA00023136"/>
    </source>
</evidence>
<dbReference type="GO" id="GO:0030150">
    <property type="term" value="P:protein import into mitochondrial matrix"/>
    <property type="evidence" value="ECO:0007669"/>
    <property type="project" value="TreeGrafter"/>
</dbReference>
<comment type="similarity">
    <text evidence="2">Belongs to the MGR2 family.</text>
</comment>
<evidence type="ECO:0000256" key="1">
    <source>
        <dbReference type="ARBA" id="ARBA00004370"/>
    </source>
</evidence>
<evidence type="ECO:0000256" key="7">
    <source>
        <dbReference type="ARBA" id="ARBA00025225"/>
    </source>
</evidence>
<evidence type="ECO:0000256" key="2">
    <source>
        <dbReference type="ARBA" id="ARBA00007839"/>
    </source>
</evidence>
<gene>
    <name evidence="11" type="ORF">NYPRO_LOCUS16358</name>
</gene>
<comment type="function">
    <text evidence="7">Has antibacterial activity against a variety of bacteria including S.aureus, P.aeruginosa and M.tuberculosis. Acts by inducing bacterial membrane breakage.</text>
</comment>